<dbReference type="KEGG" id="acan:ACA1_173220"/>
<dbReference type="Pfam" id="PF00023">
    <property type="entry name" value="Ank"/>
    <property type="match status" value="1"/>
</dbReference>
<name>L8HGM9_ACACF</name>
<dbReference type="SMART" id="SM00248">
    <property type="entry name" value="ANK"/>
    <property type="match status" value="3"/>
</dbReference>
<feature type="repeat" description="ANK" evidence="3">
    <location>
        <begin position="109"/>
        <end position="141"/>
    </location>
</feature>
<dbReference type="Gene3D" id="1.25.40.20">
    <property type="entry name" value="Ankyrin repeat-containing domain"/>
    <property type="match status" value="1"/>
</dbReference>
<sequence length="234" mass="24498">MEREEPVLPSAAATSEEDSGLVVSPPAATRWPTFQCDDDLVVAPDEAAAYRDFLRPSGTAKKMLIQAVKDGELEVVRKLFRYCGGQQSSSSSSSSSSTPDVQVDLTDGYGNSLLHYAAYYGHAQLVVFLARGGATVDSRNNVGNTPLQLACEAGRVACAELLVSQCGADVRAANMTGWTPLHTAAHAGSADCARLLVEAGGADLTQARTRGGSTPADCAKDHPDVLAWLASLEA</sequence>
<dbReference type="PROSITE" id="PS50297">
    <property type="entry name" value="ANK_REP_REGION"/>
    <property type="match status" value="2"/>
</dbReference>
<dbReference type="PROSITE" id="PS50088">
    <property type="entry name" value="ANK_REPEAT"/>
    <property type="match status" value="2"/>
</dbReference>
<dbReference type="AlphaFoldDB" id="L8HGM9"/>
<dbReference type="PANTHER" id="PTHR24171:SF10">
    <property type="entry name" value="ANKYRIN REPEAT DOMAIN-CONTAINING PROTEIN 29-LIKE"/>
    <property type="match status" value="1"/>
</dbReference>
<keyword evidence="2 3" id="KW-0040">ANK repeat</keyword>
<keyword evidence="6" id="KW-1185">Reference proteome</keyword>
<dbReference type="InterPro" id="IPR036770">
    <property type="entry name" value="Ankyrin_rpt-contain_sf"/>
</dbReference>
<evidence type="ECO:0000256" key="3">
    <source>
        <dbReference type="PROSITE-ProRule" id="PRU00023"/>
    </source>
</evidence>
<dbReference type="PANTHER" id="PTHR24171">
    <property type="entry name" value="ANKYRIN REPEAT DOMAIN-CONTAINING PROTEIN 39-RELATED"/>
    <property type="match status" value="1"/>
</dbReference>
<evidence type="ECO:0000256" key="4">
    <source>
        <dbReference type="SAM" id="MobiDB-lite"/>
    </source>
</evidence>
<evidence type="ECO:0000313" key="5">
    <source>
        <dbReference type="EMBL" id="ELR24694.1"/>
    </source>
</evidence>
<evidence type="ECO:0000256" key="1">
    <source>
        <dbReference type="ARBA" id="ARBA00022737"/>
    </source>
</evidence>
<feature type="repeat" description="ANK" evidence="3">
    <location>
        <begin position="176"/>
        <end position="200"/>
    </location>
</feature>
<dbReference type="Pfam" id="PF12796">
    <property type="entry name" value="Ank_2"/>
    <property type="match status" value="1"/>
</dbReference>
<evidence type="ECO:0000313" key="6">
    <source>
        <dbReference type="Proteomes" id="UP000011083"/>
    </source>
</evidence>
<gene>
    <name evidence="5" type="ORF">ACA1_173220</name>
</gene>
<dbReference type="Proteomes" id="UP000011083">
    <property type="component" value="Unassembled WGS sequence"/>
</dbReference>
<dbReference type="EMBL" id="KB007811">
    <property type="protein sequence ID" value="ELR24694.1"/>
    <property type="molecule type" value="Genomic_DNA"/>
</dbReference>
<dbReference type="STRING" id="1257118.L8HGM9"/>
<protein>
    <submittedName>
        <fullName evidence="5">Ankyrin 2,3/unc44, putative</fullName>
    </submittedName>
</protein>
<evidence type="ECO:0000256" key="2">
    <source>
        <dbReference type="ARBA" id="ARBA00023043"/>
    </source>
</evidence>
<dbReference type="SUPFAM" id="SSF48403">
    <property type="entry name" value="Ankyrin repeat"/>
    <property type="match status" value="1"/>
</dbReference>
<dbReference type="GeneID" id="14925719"/>
<dbReference type="RefSeq" id="XP_004356594.1">
    <property type="nucleotide sequence ID" value="XM_004356541.1"/>
</dbReference>
<proteinExistence type="predicted"/>
<dbReference type="OrthoDB" id="20872at2759"/>
<reference evidence="5 6" key="1">
    <citation type="journal article" date="2013" name="Genome Biol.">
        <title>Genome of Acanthamoeba castellanii highlights extensive lateral gene transfer and early evolution of tyrosine kinase signaling.</title>
        <authorList>
            <person name="Clarke M."/>
            <person name="Lohan A.J."/>
            <person name="Liu B."/>
            <person name="Lagkouvardos I."/>
            <person name="Roy S."/>
            <person name="Zafar N."/>
            <person name="Bertelli C."/>
            <person name="Schilde C."/>
            <person name="Kianianmomeni A."/>
            <person name="Burglin T.R."/>
            <person name="Frech C."/>
            <person name="Turcotte B."/>
            <person name="Kopec K.O."/>
            <person name="Synnott J.M."/>
            <person name="Choo C."/>
            <person name="Paponov I."/>
            <person name="Finkler A."/>
            <person name="Soon Heng Tan C."/>
            <person name="Hutchins A.P."/>
            <person name="Weinmeier T."/>
            <person name="Rattei T."/>
            <person name="Chu J.S."/>
            <person name="Gimenez G."/>
            <person name="Irimia M."/>
            <person name="Rigden D.J."/>
            <person name="Fitzpatrick D.A."/>
            <person name="Lorenzo-Morales J."/>
            <person name="Bateman A."/>
            <person name="Chiu C.H."/>
            <person name="Tang P."/>
            <person name="Hegemann P."/>
            <person name="Fromm H."/>
            <person name="Raoult D."/>
            <person name="Greub G."/>
            <person name="Miranda-Saavedra D."/>
            <person name="Chen N."/>
            <person name="Nash P."/>
            <person name="Ginger M.L."/>
            <person name="Horn M."/>
            <person name="Schaap P."/>
            <person name="Caler L."/>
            <person name="Loftus B."/>
        </authorList>
    </citation>
    <scope>NUCLEOTIDE SEQUENCE [LARGE SCALE GENOMIC DNA]</scope>
    <source>
        <strain evidence="5 6">Neff</strain>
    </source>
</reference>
<dbReference type="VEuPathDB" id="AmoebaDB:ACA1_173220"/>
<keyword evidence="1" id="KW-0677">Repeat</keyword>
<dbReference type="InterPro" id="IPR002110">
    <property type="entry name" value="Ankyrin_rpt"/>
</dbReference>
<feature type="region of interest" description="Disordered" evidence="4">
    <location>
        <begin position="1"/>
        <end position="24"/>
    </location>
</feature>
<organism evidence="5 6">
    <name type="scientific">Acanthamoeba castellanii (strain ATCC 30010 / Neff)</name>
    <dbReference type="NCBI Taxonomy" id="1257118"/>
    <lineage>
        <taxon>Eukaryota</taxon>
        <taxon>Amoebozoa</taxon>
        <taxon>Discosea</taxon>
        <taxon>Longamoebia</taxon>
        <taxon>Centramoebida</taxon>
        <taxon>Acanthamoebidae</taxon>
        <taxon>Acanthamoeba</taxon>
    </lineage>
</organism>
<accession>L8HGM9</accession>